<organism evidence="4 5">
    <name type="scientific">Anaerosporomusa subterranea</name>
    <dbReference type="NCBI Taxonomy" id="1794912"/>
    <lineage>
        <taxon>Bacteria</taxon>
        <taxon>Bacillati</taxon>
        <taxon>Bacillota</taxon>
        <taxon>Negativicutes</taxon>
        <taxon>Acetonemataceae</taxon>
        <taxon>Anaerosporomusa</taxon>
    </lineage>
</organism>
<accession>A0A154BQM9</accession>
<feature type="binding site" evidence="3">
    <location>
        <position position="92"/>
    </location>
    <ligand>
        <name>a divalent metal cation</name>
        <dbReference type="ChEBI" id="CHEBI:60240"/>
        <label>1</label>
    </ligand>
</feature>
<evidence type="ECO:0000256" key="1">
    <source>
        <dbReference type="ARBA" id="ARBA00022723"/>
    </source>
</evidence>
<gene>
    <name evidence="4" type="ORF">AXX12_07595</name>
</gene>
<sequence>MYFDSHAHIDDERFDADRDETIKRALDGGLAGFLNAGADMKSSARGLAIAEKYPGVFAAVGIHPHDAKAATEADYAKLAQWALNPKVLAIGEIGLDYHYNLSPKEVQQEVFIRQLDVARQTGLPFIIHDREAHGDCMTLIKREAKGLPGVFHCFSGSWEMAQELLALGLYISFAGPLTFANSVKLKQIAAVAPLERVLIETDSPYLTPPPHRGRRNEPLYVKMVAAELAALRGMEPDEIGAITYENAKRLFRLE</sequence>
<dbReference type="Gene3D" id="3.20.20.140">
    <property type="entry name" value="Metal-dependent hydrolases"/>
    <property type="match status" value="1"/>
</dbReference>
<keyword evidence="2 4" id="KW-0378">Hydrolase</keyword>
<dbReference type="NCBIfam" id="TIGR00010">
    <property type="entry name" value="YchF/TatD family DNA exonuclease"/>
    <property type="match status" value="1"/>
</dbReference>
<dbReference type="GO" id="GO:0016788">
    <property type="term" value="F:hydrolase activity, acting on ester bonds"/>
    <property type="evidence" value="ECO:0007669"/>
    <property type="project" value="InterPro"/>
</dbReference>
<protein>
    <submittedName>
        <fullName evidence="4">Hydrolase TatD</fullName>
    </submittedName>
</protein>
<evidence type="ECO:0000313" key="4">
    <source>
        <dbReference type="EMBL" id="KYZ76294.1"/>
    </source>
</evidence>
<feature type="binding site" evidence="3">
    <location>
        <position position="6"/>
    </location>
    <ligand>
        <name>a divalent metal cation</name>
        <dbReference type="ChEBI" id="CHEBI:60240"/>
        <label>1</label>
    </ligand>
</feature>
<dbReference type="GO" id="GO:0005829">
    <property type="term" value="C:cytosol"/>
    <property type="evidence" value="ECO:0007669"/>
    <property type="project" value="TreeGrafter"/>
</dbReference>
<dbReference type="InterPro" id="IPR032466">
    <property type="entry name" value="Metal_Hydrolase"/>
</dbReference>
<evidence type="ECO:0000256" key="2">
    <source>
        <dbReference type="ARBA" id="ARBA00022801"/>
    </source>
</evidence>
<dbReference type="GO" id="GO:0046872">
    <property type="term" value="F:metal ion binding"/>
    <property type="evidence" value="ECO:0007669"/>
    <property type="project" value="UniProtKB-KW"/>
</dbReference>
<dbReference type="OrthoDB" id="9810005at2"/>
<dbReference type="InterPro" id="IPR018228">
    <property type="entry name" value="DNase_TatD-rel_CS"/>
</dbReference>
<dbReference type="Pfam" id="PF01026">
    <property type="entry name" value="TatD_DNase"/>
    <property type="match status" value="1"/>
</dbReference>
<dbReference type="CDD" id="cd01310">
    <property type="entry name" value="TatD_DNAse"/>
    <property type="match status" value="1"/>
</dbReference>
<dbReference type="RefSeq" id="WP_066241498.1">
    <property type="nucleotide sequence ID" value="NZ_LSGP01000017.1"/>
</dbReference>
<name>A0A154BQM9_ANASB</name>
<dbReference type="FunFam" id="3.20.20.140:FF:000005">
    <property type="entry name" value="TatD family hydrolase"/>
    <property type="match status" value="1"/>
</dbReference>
<evidence type="ECO:0000313" key="5">
    <source>
        <dbReference type="Proteomes" id="UP000076268"/>
    </source>
</evidence>
<feature type="binding site" evidence="3">
    <location>
        <position position="128"/>
    </location>
    <ligand>
        <name>a divalent metal cation</name>
        <dbReference type="ChEBI" id="CHEBI:60240"/>
        <label>2</label>
    </ligand>
</feature>
<dbReference type="InterPro" id="IPR001130">
    <property type="entry name" value="TatD-like"/>
</dbReference>
<feature type="binding site" evidence="3">
    <location>
        <position position="202"/>
    </location>
    <ligand>
        <name>a divalent metal cation</name>
        <dbReference type="ChEBI" id="CHEBI:60240"/>
        <label>1</label>
    </ligand>
</feature>
<keyword evidence="1 3" id="KW-0479">Metal-binding</keyword>
<feature type="binding site" evidence="3">
    <location>
        <position position="8"/>
    </location>
    <ligand>
        <name>a divalent metal cation</name>
        <dbReference type="ChEBI" id="CHEBI:60240"/>
        <label>1</label>
    </ligand>
</feature>
<proteinExistence type="predicted"/>
<dbReference type="InterPro" id="IPR015991">
    <property type="entry name" value="TatD/YcfH-like"/>
</dbReference>
<dbReference type="EMBL" id="LSGP01000017">
    <property type="protein sequence ID" value="KYZ76294.1"/>
    <property type="molecule type" value="Genomic_DNA"/>
</dbReference>
<dbReference type="PIRSF" id="PIRSF005902">
    <property type="entry name" value="DNase_TatD"/>
    <property type="match status" value="1"/>
</dbReference>
<comment type="caution">
    <text evidence="4">The sequence shown here is derived from an EMBL/GenBank/DDBJ whole genome shotgun (WGS) entry which is preliminary data.</text>
</comment>
<dbReference type="PROSITE" id="PS01137">
    <property type="entry name" value="TATD_1"/>
    <property type="match status" value="1"/>
</dbReference>
<reference evidence="4 5" key="1">
    <citation type="submission" date="2016-02" db="EMBL/GenBank/DDBJ databases">
        <title>Anaerosporomusa subterraneum gen. nov., sp. nov., a spore-forming obligate anaerobe isolated from saprolite.</title>
        <authorList>
            <person name="Choi J.K."/>
            <person name="Shah M."/>
            <person name="Yee N."/>
        </authorList>
    </citation>
    <scope>NUCLEOTIDE SEQUENCE [LARGE SCALE GENOMIC DNA]</scope>
    <source>
        <strain evidence="4 5">RU4</strain>
    </source>
</reference>
<dbReference type="Proteomes" id="UP000076268">
    <property type="component" value="Unassembled WGS sequence"/>
</dbReference>
<feature type="binding site" evidence="3">
    <location>
        <position position="152"/>
    </location>
    <ligand>
        <name>a divalent metal cation</name>
        <dbReference type="ChEBI" id="CHEBI:60240"/>
        <label>2</label>
    </ligand>
</feature>
<dbReference type="SUPFAM" id="SSF51556">
    <property type="entry name" value="Metallo-dependent hydrolases"/>
    <property type="match status" value="1"/>
</dbReference>
<keyword evidence="5" id="KW-1185">Reference proteome</keyword>
<dbReference type="STRING" id="1794912.AXX12_07595"/>
<dbReference type="AlphaFoldDB" id="A0A154BQM9"/>
<dbReference type="PANTHER" id="PTHR46124">
    <property type="entry name" value="D-AMINOACYL-TRNA DEACYLASE"/>
    <property type="match status" value="1"/>
</dbReference>
<evidence type="ECO:0000256" key="3">
    <source>
        <dbReference type="PIRSR" id="PIRSR005902-1"/>
    </source>
</evidence>
<dbReference type="GO" id="GO:0004536">
    <property type="term" value="F:DNA nuclease activity"/>
    <property type="evidence" value="ECO:0007669"/>
    <property type="project" value="InterPro"/>
</dbReference>
<dbReference type="PANTHER" id="PTHR46124:SF2">
    <property type="entry name" value="D-AMINOACYL-TRNA DEACYLASE"/>
    <property type="match status" value="1"/>
</dbReference>